<dbReference type="EMBL" id="JACGEP010000146">
    <property type="protein sequence ID" value="MBN3053841.1"/>
    <property type="molecule type" value="Genomic_DNA"/>
</dbReference>
<evidence type="ECO:0000313" key="2">
    <source>
        <dbReference type="EMBL" id="MBN3053841.1"/>
    </source>
</evidence>
<keyword evidence="1" id="KW-1133">Transmembrane helix</keyword>
<comment type="caution">
    <text evidence="2">The sequence shown here is derived from an EMBL/GenBank/DDBJ whole genome shotgun (WGS) entry which is preliminary data.</text>
</comment>
<keyword evidence="1" id="KW-0472">Membrane</keyword>
<feature type="transmembrane region" description="Helical" evidence="1">
    <location>
        <begin position="6"/>
        <end position="26"/>
    </location>
</feature>
<keyword evidence="1" id="KW-0812">Transmembrane</keyword>
<feature type="non-terminal residue" evidence="2">
    <location>
        <position position="1"/>
    </location>
</feature>
<dbReference type="AlphaFoldDB" id="A0AAE3BGP3"/>
<evidence type="ECO:0000313" key="3">
    <source>
        <dbReference type="Proteomes" id="UP000768524"/>
    </source>
</evidence>
<gene>
    <name evidence="2" type="ORF">H4F45_20795</name>
</gene>
<proteinExistence type="predicted"/>
<reference evidence="2" key="1">
    <citation type="submission" date="2020-07" db="EMBL/GenBank/DDBJ databases">
        <title>A pangenomic view of the genus Pectobacterium provides insights into genome organization, phylogeny, and virulence.</title>
        <authorList>
            <person name="Jonkheer E."/>
            <person name="Brankovics B."/>
            <person name="Houwers I."/>
            <person name="Van Der Wolf J."/>
            <person name="Bonants P."/>
            <person name="Vreeburg R."/>
            <person name="Bollema R."/>
            <person name="De Haan J."/>
            <person name="Berke L."/>
            <person name="De Ridder D."/>
            <person name="Smit S."/>
            <person name="Van Der Lee T.A.J."/>
        </authorList>
    </citation>
    <scope>NUCLEOTIDE SEQUENCE</scope>
    <source>
        <strain evidence="2">NAK:433</strain>
    </source>
</reference>
<accession>A0AAE3BGP3</accession>
<sequence>MEFDYQIGSWTVATIPVLEIMLIIVWRGLKKKREAVTLADQQESRLR</sequence>
<protein>
    <submittedName>
        <fullName evidence="2">Uncharacterized protein</fullName>
    </submittedName>
</protein>
<name>A0AAE3BGP3_9GAMM</name>
<evidence type="ECO:0000256" key="1">
    <source>
        <dbReference type="SAM" id="Phobius"/>
    </source>
</evidence>
<organism evidence="2 3">
    <name type="scientific">Pectobacterium brasiliense</name>
    <dbReference type="NCBI Taxonomy" id="180957"/>
    <lineage>
        <taxon>Bacteria</taxon>
        <taxon>Pseudomonadati</taxon>
        <taxon>Pseudomonadota</taxon>
        <taxon>Gammaproteobacteria</taxon>
        <taxon>Enterobacterales</taxon>
        <taxon>Pectobacteriaceae</taxon>
        <taxon>Pectobacterium</taxon>
    </lineage>
</organism>
<dbReference type="Proteomes" id="UP000768524">
    <property type="component" value="Unassembled WGS sequence"/>
</dbReference>